<sequence>MEVCPNCFADKELKGFITASSKLGDCKICDSEGVHLLAIEELLDFFQELLNNFQKVEKGEPLKTKIQANWNFFISENVTFKILDKVLPQISTSISDAGERVDYIDEIKDNVDYWNALQKELKWSRRYLTDIKYLTEELKWDKLLDSQIELKTNRDLYRARVHHQSGLPAYPFEKMNCPQPNLAKAGRANPLGIPYLYLCNNPKTVLYEVRASYLDEVSIATFNLKENFSPVRIVDFTETPSLYQPDNVAEILKARLLKKKISEDLSKPMRRYDTEIEYIPTQFICEFIRIFTGASGIQFTSSLDPNGINLVMFDQNLMECTQVKLHQVSEINLESVELKDM</sequence>
<evidence type="ECO:0000259" key="1">
    <source>
        <dbReference type="SMART" id="SM00953"/>
    </source>
</evidence>
<reference evidence="2 3" key="1">
    <citation type="journal article" date="2012" name="Stand. Genomic Sci.">
        <title>Genome sequence of the orange-pigmented seawater bacterium Owenweeksia hongkongensis type strain (UST20020801(T)).</title>
        <authorList>
            <person name="Riedel T."/>
            <person name="Held B."/>
            <person name="Nolan M."/>
            <person name="Lucas S."/>
            <person name="Lapidus A."/>
            <person name="Tice H."/>
            <person name="Del Rio T.G."/>
            <person name="Cheng J.F."/>
            <person name="Han C."/>
            <person name="Tapia R."/>
            <person name="Goodwin L.A."/>
            <person name="Pitluck S."/>
            <person name="Liolios K."/>
            <person name="Mavromatis K."/>
            <person name="Pagani I."/>
            <person name="Ivanova N."/>
            <person name="Mikhailova N."/>
            <person name="Pati A."/>
            <person name="Chen A."/>
            <person name="Palaniappan K."/>
            <person name="Rohde M."/>
            <person name="Tindall B.J."/>
            <person name="Detter J.C."/>
            <person name="Goker M."/>
            <person name="Woyke T."/>
            <person name="Bristow J."/>
            <person name="Eisen J.A."/>
            <person name="Markowitz V."/>
            <person name="Hugenholtz P."/>
            <person name="Klenk H.P."/>
            <person name="Kyrpides N.C."/>
        </authorList>
    </citation>
    <scope>NUCLEOTIDE SEQUENCE</scope>
    <source>
        <strain evidence="3">DSM 17368 / JCM 12287 / NRRL B-23963</strain>
    </source>
</reference>
<dbReference type="OrthoDB" id="648213at2"/>
<name>G8R7Y1_OWEHD</name>
<dbReference type="Pfam" id="PF08808">
    <property type="entry name" value="RES"/>
    <property type="match status" value="1"/>
</dbReference>
<gene>
    <name evidence="2" type="ordered locus">Oweho_0282</name>
</gene>
<organism evidence="2 3">
    <name type="scientific">Owenweeksia hongkongensis (strain DSM 17368 / CIP 108786 / JCM 12287 / NRRL B-23963 / UST20020801)</name>
    <dbReference type="NCBI Taxonomy" id="926562"/>
    <lineage>
        <taxon>Bacteria</taxon>
        <taxon>Pseudomonadati</taxon>
        <taxon>Bacteroidota</taxon>
        <taxon>Flavobacteriia</taxon>
        <taxon>Flavobacteriales</taxon>
        <taxon>Owenweeksiaceae</taxon>
        <taxon>Owenweeksia</taxon>
    </lineage>
</organism>
<protein>
    <submittedName>
        <fullName evidence="2">Chemotaxis protein</fullName>
    </submittedName>
</protein>
<proteinExistence type="predicted"/>
<dbReference type="InterPro" id="IPR014914">
    <property type="entry name" value="RES_dom"/>
</dbReference>
<dbReference type="eggNOG" id="ENOG502Z9NV">
    <property type="taxonomic scope" value="Bacteria"/>
</dbReference>
<keyword evidence="3" id="KW-1185">Reference proteome</keyword>
<dbReference type="STRING" id="926562.Oweho_0282"/>
<dbReference type="HOGENOM" id="CLU_042379_2_0_10"/>
<dbReference type="SMART" id="SM00953">
    <property type="entry name" value="RES"/>
    <property type="match status" value="1"/>
</dbReference>
<evidence type="ECO:0000313" key="2">
    <source>
        <dbReference type="EMBL" id="AEV31304.1"/>
    </source>
</evidence>
<evidence type="ECO:0000313" key="3">
    <source>
        <dbReference type="Proteomes" id="UP000005631"/>
    </source>
</evidence>
<feature type="domain" description="RES" evidence="1">
    <location>
        <begin position="171"/>
        <end position="324"/>
    </location>
</feature>
<dbReference type="EMBL" id="CP003156">
    <property type="protein sequence ID" value="AEV31304.1"/>
    <property type="molecule type" value="Genomic_DNA"/>
</dbReference>
<dbReference type="AlphaFoldDB" id="G8R7Y1"/>
<dbReference type="KEGG" id="oho:Oweho_0282"/>
<dbReference type="Proteomes" id="UP000005631">
    <property type="component" value="Chromosome"/>
</dbReference>
<accession>G8R7Y1</accession>